<evidence type="ECO:0000256" key="3">
    <source>
        <dbReference type="ARBA" id="ARBA00022553"/>
    </source>
</evidence>
<keyword evidence="5" id="KW-0902">Two-component regulatory system</keyword>
<dbReference type="SUPFAM" id="SSF47384">
    <property type="entry name" value="Homodimeric domain of signal transducing histidine kinase"/>
    <property type="match status" value="1"/>
</dbReference>
<name>A0ABM9RTX6_PARSO</name>
<keyword evidence="4 8" id="KW-0808">Transferase</keyword>
<dbReference type="EMBL" id="LN679999">
    <property type="protein sequence ID" value="CEJ75535.1"/>
    <property type="molecule type" value="Genomic_DNA"/>
</dbReference>
<dbReference type="InterPro" id="IPR000014">
    <property type="entry name" value="PAS"/>
</dbReference>
<dbReference type="InterPro" id="IPR036890">
    <property type="entry name" value="HATPase_C_sf"/>
</dbReference>
<dbReference type="SUPFAM" id="SSF55874">
    <property type="entry name" value="ATPase domain of HSP90 chaperone/DNA topoisomerase II/histidine kinase"/>
    <property type="match status" value="1"/>
</dbReference>
<organism evidence="8 9">
    <name type="scientific">Paraclostridium sordellii</name>
    <name type="common">Clostridium sordellii</name>
    <dbReference type="NCBI Taxonomy" id="1505"/>
    <lineage>
        <taxon>Bacteria</taxon>
        <taxon>Bacillati</taxon>
        <taxon>Bacillota</taxon>
        <taxon>Clostridia</taxon>
        <taxon>Peptostreptococcales</taxon>
        <taxon>Peptostreptococcaceae</taxon>
        <taxon>Paraclostridium</taxon>
    </lineage>
</organism>
<sequence>MGKINMTTYTIDNLEDLLDKIPYEIWLKDKNGKHIYINKLGAEKLGLSKEEIIGKTDFDIRPYPIANKCFKTDEILMKNPDLELYNTEESISGNQDICYKVSKFSIKNKTDDIILGGIAEEISLEKSIQNEIEKIMTIENNSYNIQNYYMNFLNKKLKALNVLLKSLNIDIFLYNEKDNILKLYMSADEKNSVFDKDSKIIINKEMKKFLESENIYYNSNSTLYSKIMEIKNDKYMDSYISKFYNLKIADNLFSLIHIHYNSKKDIKYKDDLSISYILKKICLLIFQIEKNNILFSNLEQEKDSLQGAIDFEYIKSSFFANISHEFRTPVNIILSIVQLLELDIHSGYKNLNQENYINYLNILKQNSYRLLRLVNNVVDTAKIDSNFFELDLSNYNIVKIVEDITMSTVKFIESKNKKIIFDTNSEEVILLCDPDKIERILLNLISNAVKFSFPNSVIRVNLFLNKKEERVYISVINDGNTITENESKKIFEQFTQSDNLFRRKTEGSGIGLFLAKYFIEMHNGKIWIELENKEAVEFKFYLPINIGTVIKDKKLYNQYDSPCKNKRIYKCNVEFSDIYDI</sequence>
<keyword evidence="4 8" id="KW-0418">Kinase</keyword>
<dbReference type="GeneID" id="97539261"/>
<dbReference type="InterPro" id="IPR036097">
    <property type="entry name" value="HisK_dim/P_sf"/>
</dbReference>
<dbReference type="Proteomes" id="UP000032811">
    <property type="component" value="Plasmid pCS1"/>
</dbReference>
<dbReference type="SMART" id="SM00387">
    <property type="entry name" value="HATPase_c"/>
    <property type="match status" value="1"/>
</dbReference>
<gene>
    <name evidence="8" type="ORF">ATCC9714PCS11_00761</name>
</gene>
<dbReference type="Gene3D" id="1.10.287.130">
    <property type="match status" value="1"/>
</dbReference>
<dbReference type="PROSITE" id="PS50112">
    <property type="entry name" value="PAS"/>
    <property type="match status" value="1"/>
</dbReference>
<dbReference type="InterPro" id="IPR003661">
    <property type="entry name" value="HisK_dim/P_dom"/>
</dbReference>
<dbReference type="SUPFAM" id="SSF55785">
    <property type="entry name" value="PYP-like sensor domain (PAS domain)"/>
    <property type="match status" value="1"/>
</dbReference>
<evidence type="ECO:0000256" key="5">
    <source>
        <dbReference type="ARBA" id="ARBA00023012"/>
    </source>
</evidence>
<feature type="domain" description="Histidine kinase" evidence="6">
    <location>
        <begin position="321"/>
        <end position="546"/>
    </location>
</feature>
<dbReference type="InterPro" id="IPR035965">
    <property type="entry name" value="PAS-like_dom_sf"/>
</dbReference>
<dbReference type="InterPro" id="IPR005467">
    <property type="entry name" value="His_kinase_dom"/>
</dbReference>
<dbReference type="PROSITE" id="PS50109">
    <property type="entry name" value="HIS_KIN"/>
    <property type="match status" value="1"/>
</dbReference>
<keyword evidence="9" id="KW-1185">Reference proteome</keyword>
<dbReference type="PRINTS" id="PR00344">
    <property type="entry name" value="BCTRLSENSOR"/>
</dbReference>
<evidence type="ECO:0000259" key="7">
    <source>
        <dbReference type="PROSITE" id="PS50112"/>
    </source>
</evidence>
<evidence type="ECO:0000256" key="2">
    <source>
        <dbReference type="ARBA" id="ARBA00012438"/>
    </source>
</evidence>
<dbReference type="CDD" id="cd00082">
    <property type="entry name" value="HisKA"/>
    <property type="match status" value="1"/>
</dbReference>
<evidence type="ECO:0000259" key="6">
    <source>
        <dbReference type="PROSITE" id="PS50109"/>
    </source>
</evidence>
<protein>
    <recommendedName>
        <fullName evidence="2">histidine kinase</fullName>
        <ecNumber evidence="2">2.7.13.3</ecNumber>
    </recommendedName>
</protein>
<dbReference type="NCBIfam" id="TIGR00229">
    <property type="entry name" value="sensory_box"/>
    <property type="match status" value="1"/>
</dbReference>
<keyword evidence="3" id="KW-0597">Phosphoprotein</keyword>
<evidence type="ECO:0000256" key="1">
    <source>
        <dbReference type="ARBA" id="ARBA00000085"/>
    </source>
</evidence>
<reference evidence="8 9" key="1">
    <citation type="submission" date="2014-11" db="EMBL/GenBank/DDBJ databases">
        <authorList>
            <person name="Aslett M.A."/>
            <person name="De Silva N."/>
        </authorList>
    </citation>
    <scope>NUCLEOTIDE SEQUENCE [LARGE SCALE GENOMIC DNA]</scope>
    <source>
        <strain evidence="8 9">ATCC9714</strain>
        <plasmid evidence="8 9">pCS1</plasmid>
    </source>
</reference>
<dbReference type="Gene3D" id="3.30.450.20">
    <property type="entry name" value="PAS domain"/>
    <property type="match status" value="1"/>
</dbReference>
<dbReference type="Pfam" id="PF02518">
    <property type="entry name" value="HATPase_c"/>
    <property type="match status" value="1"/>
</dbReference>
<dbReference type="SMART" id="SM00388">
    <property type="entry name" value="HisKA"/>
    <property type="match status" value="1"/>
</dbReference>
<dbReference type="Pfam" id="PF00512">
    <property type="entry name" value="HisKA"/>
    <property type="match status" value="1"/>
</dbReference>
<dbReference type="EC" id="2.7.13.3" evidence="2"/>
<accession>A0ABM9RTX6</accession>
<keyword evidence="8" id="KW-0614">Plasmid</keyword>
<proteinExistence type="predicted"/>
<dbReference type="RefSeq" id="WP_054631309.1">
    <property type="nucleotide sequence ID" value="NZ_CDNJ01000026.1"/>
</dbReference>
<dbReference type="GO" id="GO:0016301">
    <property type="term" value="F:kinase activity"/>
    <property type="evidence" value="ECO:0007669"/>
    <property type="project" value="UniProtKB-KW"/>
</dbReference>
<dbReference type="PANTHER" id="PTHR43547">
    <property type="entry name" value="TWO-COMPONENT HISTIDINE KINASE"/>
    <property type="match status" value="1"/>
</dbReference>
<dbReference type="InterPro" id="IPR003594">
    <property type="entry name" value="HATPase_dom"/>
</dbReference>
<geneLocation type="plasmid" evidence="8 9">
    <name>pCS1</name>
</geneLocation>
<evidence type="ECO:0000256" key="4">
    <source>
        <dbReference type="ARBA" id="ARBA00022777"/>
    </source>
</evidence>
<evidence type="ECO:0000313" key="9">
    <source>
        <dbReference type="Proteomes" id="UP000032811"/>
    </source>
</evidence>
<dbReference type="InterPro" id="IPR004358">
    <property type="entry name" value="Sig_transdc_His_kin-like_C"/>
</dbReference>
<feature type="domain" description="PAS" evidence="7">
    <location>
        <begin position="10"/>
        <end position="56"/>
    </location>
</feature>
<comment type="catalytic activity">
    <reaction evidence="1">
        <text>ATP + protein L-histidine = ADP + protein N-phospho-L-histidine.</text>
        <dbReference type="EC" id="2.7.13.3"/>
    </reaction>
</comment>
<dbReference type="Gene3D" id="3.30.565.10">
    <property type="entry name" value="Histidine kinase-like ATPase, C-terminal domain"/>
    <property type="match status" value="1"/>
</dbReference>
<dbReference type="PANTHER" id="PTHR43547:SF2">
    <property type="entry name" value="HYBRID SIGNAL TRANSDUCTION HISTIDINE KINASE C"/>
    <property type="match status" value="1"/>
</dbReference>
<evidence type="ECO:0000313" key="8">
    <source>
        <dbReference type="EMBL" id="CEJ75535.1"/>
    </source>
</evidence>